<name>A0A670JMF8_PODMU</name>
<dbReference type="GO" id="GO:0005886">
    <property type="term" value="C:plasma membrane"/>
    <property type="evidence" value="ECO:0007669"/>
    <property type="project" value="UniProtKB-SubCell"/>
</dbReference>
<comment type="similarity">
    <text evidence="13">Belongs to the G-protein coupled receptor 1 family.</text>
</comment>
<feature type="domain" description="G-protein coupled receptors family 1 profile" evidence="15">
    <location>
        <begin position="43"/>
        <end position="295"/>
    </location>
</feature>
<evidence type="ECO:0000259" key="15">
    <source>
        <dbReference type="PROSITE" id="PS50262"/>
    </source>
</evidence>
<evidence type="ECO:0000256" key="14">
    <source>
        <dbReference type="RuleBase" id="RU363047"/>
    </source>
</evidence>
<comment type="subcellular location">
    <subcellularLocation>
        <location evidence="1 14">Cell membrane</location>
        <topology evidence="1 14">Multi-pass membrane protein</topology>
    </subcellularLocation>
</comment>
<keyword evidence="3 14" id="KW-0716">Sensory transduction</keyword>
<reference evidence="16" key="2">
    <citation type="submission" date="2025-08" db="UniProtKB">
        <authorList>
            <consortium name="Ensembl"/>
        </authorList>
    </citation>
    <scope>IDENTIFICATION</scope>
</reference>
<evidence type="ECO:0000256" key="11">
    <source>
        <dbReference type="ARBA" id="ARBA00023180"/>
    </source>
</evidence>
<keyword evidence="7 13" id="KW-0297">G-protein coupled receptor</keyword>
<keyword evidence="4 13" id="KW-0812">Transmembrane</keyword>
<dbReference type="PRINTS" id="PR00237">
    <property type="entry name" value="GPCRRHODOPSN"/>
</dbReference>
<evidence type="ECO:0000256" key="3">
    <source>
        <dbReference type="ARBA" id="ARBA00022606"/>
    </source>
</evidence>
<keyword evidence="9" id="KW-1015">Disulfide bond</keyword>
<evidence type="ECO:0000313" key="16">
    <source>
        <dbReference type="Ensembl" id="ENSPMRP00000024162.1"/>
    </source>
</evidence>
<evidence type="ECO:0000256" key="1">
    <source>
        <dbReference type="ARBA" id="ARBA00004651"/>
    </source>
</evidence>
<evidence type="ECO:0000256" key="13">
    <source>
        <dbReference type="RuleBase" id="RU000688"/>
    </source>
</evidence>
<evidence type="ECO:0000313" key="17">
    <source>
        <dbReference type="Proteomes" id="UP000472272"/>
    </source>
</evidence>
<feature type="transmembrane region" description="Helical" evidence="14">
    <location>
        <begin position="245"/>
        <end position="266"/>
    </location>
</feature>
<keyword evidence="8 14" id="KW-0472">Membrane</keyword>
<dbReference type="SUPFAM" id="SSF81321">
    <property type="entry name" value="Family A G protein-coupled receptor-like"/>
    <property type="match status" value="1"/>
</dbReference>
<dbReference type="CDD" id="cd15911">
    <property type="entry name" value="7tmA_OR11A-like"/>
    <property type="match status" value="1"/>
</dbReference>
<dbReference type="InterPro" id="IPR050939">
    <property type="entry name" value="Olfactory_GPCR1"/>
</dbReference>
<dbReference type="PRINTS" id="PR00245">
    <property type="entry name" value="OLFACTORYR"/>
</dbReference>
<feature type="transmembrane region" description="Helical" evidence="14">
    <location>
        <begin position="278"/>
        <end position="297"/>
    </location>
</feature>
<dbReference type="GO" id="GO:0004984">
    <property type="term" value="F:olfactory receptor activity"/>
    <property type="evidence" value="ECO:0007669"/>
    <property type="project" value="InterPro"/>
</dbReference>
<keyword evidence="17" id="KW-1185">Reference proteome</keyword>
<dbReference type="PANTHER" id="PTHR24242">
    <property type="entry name" value="G-PROTEIN COUPLED RECEPTOR"/>
    <property type="match status" value="1"/>
</dbReference>
<evidence type="ECO:0000256" key="5">
    <source>
        <dbReference type="ARBA" id="ARBA00022725"/>
    </source>
</evidence>
<keyword evidence="2 14" id="KW-1003">Cell membrane</keyword>
<evidence type="ECO:0000256" key="8">
    <source>
        <dbReference type="ARBA" id="ARBA00023136"/>
    </source>
</evidence>
<keyword evidence="12 13" id="KW-0807">Transducer</keyword>
<keyword evidence="10 13" id="KW-0675">Receptor</keyword>
<evidence type="ECO:0000256" key="7">
    <source>
        <dbReference type="ARBA" id="ARBA00023040"/>
    </source>
</evidence>
<evidence type="ECO:0000256" key="9">
    <source>
        <dbReference type="ARBA" id="ARBA00023157"/>
    </source>
</evidence>
<dbReference type="Proteomes" id="UP000472272">
    <property type="component" value="Chromosome 13"/>
</dbReference>
<evidence type="ECO:0000256" key="6">
    <source>
        <dbReference type="ARBA" id="ARBA00022989"/>
    </source>
</evidence>
<dbReference type="AlphaFoldDB" id="A0A670JMF8"/>
<feature type="transmembrane region" description="Helical" evidence="14">
    <location>
        <begin position="100"/>
        <end position="122"/>
    </location>
</feature>
<feature type="transmembrane region" description="Helical" evidence="14">
    <location>
        <begin position="199"/>
        <end position="224"/>
    </location>
</feature>
<dbReference type="InterPro" id="IPR000725">
    <property type="entry name" value="Olfact_rcpt"/>
</dbReference>
<dbReference type="Pfam" id="PF13853">
    <property type="entry name" value="7tm_4"/>
    <property type="match status" value="1"/>
</dbReference>
<reference evidence="16" key="3">
    <citation type="submission" date="2025-09" db="UniProtKB">
        <authorList>
            <consortium name="Ensembl"/>
        </authorList>
    </citation>
    <scope>IDENTIFICATION</scope>
</reference>
<dbReference type="OMA" id="AGCSWII"/>
<feature type="transmembrane region" description="Helical" evidence="14">
    <location>
        <begin position="60"/>
        <end position="80"/>
    </location>
</feature>
<dbReference type="PROSITE" id="PS50262">
    <property type="entry name" value="G_PROTEIN_RECEP_F1_2"/>
    <property type="match status" value="1"/>
</dbReference>
<dbReference type="InterPro" id="IPR000276">
    <property type="entry name" value="GPCR_Rhodpsn"/>
</dbReference>
<evidence type="ECO:0000256" key="10">
    <source>
        <dbReference type="ARBA" id="ARBA00023170"/>
    </source>
</evidence>
<dbReference type="Gene3D" id="1.20.1070.10">
    <property type="entry name" value="Rhodopsin 7-helix transmembrane proteins"/>
    <property type="match status" value="1"/>
</dbReference>
<proteinExistence type="inferred from homology"/>
<keyword evidence="5 14" id="KW-0552">Olfaction</keyword>
<evidence type="ECO:0000256" key="4">
    <source>
        <dbReference type="ARBA" id="ARBA00022692"/>
    </source>
</evidence>
<dbReference type="PROSITE" id="PS00237">
    <property type="entry name" value="G_PROTEIN_RECEP_F1_1"/>
    <property type="match status" value="1"/>
</dbReference>
<sequence length="328" mass="37429">MDNKQWNNQTMVKEFILLGFGNIHSFQLLFLVFLVIYLVTILGNLLIVILVAADQHLHTPMYFFLANLSSLESCYISTILPRMLNSFITGNQSMSVNSCFMQLYFFGALATAECYLLAAMSYDRYLAICKPLHYMTIMNARFSLQLSSGSWVIGFIVNTLTTSSMMHLIFCGPNEIDHFFCDFAPLLQLSCNDTLKIQLLIFVLSALFGLVPFLLTLISYSCIIKTILRIPSTLGRKKAFSTCSSHLIVVTLFYVFYGTLVIVYMFPKTNTLKDLNKVFSIFYTVLTPIVNPIVYCLRNREIKEAMSKLICQLFSFVRRSTFFHSSFG</sequence>
<feature type="transmembrane region" description="Helical" evidence="14">
    <location>
        <begin position="142"/>
        <end position="160"/>
    </location>
</feature>
<keyword evidence="6 14" id="KW-1133">Transmembrane helix</keyword>
<dbReference type="Ensembl" id="ENSPMRT00000025627.1">
    <property type="protein sequence ID" value="ENSPMRP00000024162.1"/>
    <property type="gene ID" value="ENSPMRG00000015623.1"/>
</dbReference>
<feature type="transmembrane region" description="Helical" evidence="14">
    <location>
        <begin position="28"/>
        <end position="53"/>
    </location>
</feature>
<reference evidence="16 17" key="1">
    <citation type="journal article" date="2019" name="Proc. Natl. Acad. Sci. U.S.A.">
        <title>Regulatory changes in pterin and carotenoid genes underlie balanced color polymorphisms in the wall lizard.</title>
        <authorList>
            <person name="Andrade P."/>
            <person name="Pinho C."/>
            <person name="Perez I de Lanuza G."/>
            <person name="Afonso S."/>
            <person name="Brejcha J."/>
            <person name="Rubin C.J."/>
            <person name="Wallerman O."/>
            <person name="Pereira P."/>
            <person name="Sabatino S.J."/>
            <person name="Bellati A."/>
            <person name="Pellitteri-Rosa D."/>
            <person name="Bosakova Z."/>
            <person name="Bunikis I."/>
            <person name="Carretero M.A."/>
            <person name="Feiner N."/>
            <person name="Marsik P."/>
            <person name="Pauperio F."/>
            <person name="Salvi D."/>
            <person name="Soler L."/>
            <person name="While G.M."/>
            <person name="Uller T."/>
            <person name="Font E."/>
            <person name="Andersson L."/>
            <person name="Carneiro M."/>
        </authorList>
    </citation>
    <scope>NUCLEOTIDE SEQUENCE</scope>
</reference>
<evidence type="ECO:0000256" key="12">
    <source>
        <dbReference type="ARBA" id="ARBA00023224"/>
    </source>
</evidence>
<keyword evidence="11" id="KW-0325">Glycoprotein</keyword>
<organism evidence="16 17">
    <name type="scientific">Podarcis muralis</name>
    <name type="common">Wall lizard</name>
    <name type="synonym">Lacerta muralis</name>
    <dbReference type="NCBI Taxonomy" id="64176"/>
    <lineage>
        <taxon>Eukaryota</taxon>
        <taxon>Metazoa</taxon>
        <taxon>Chordata</taxon>
        <taxon>Craniata</taxon>
        <taxon>Vertebrata</taxon>
        <taxon>Euteleostomi</taxon>
        <taxon>Lepidosauria</taxon>
        <taxon>Squamata</taxon>
        <taxon>Bifurcata</taxon>
        <taxon>Unidentata</taxon>
        <taxon>Episquamata</taxon>
        <taxon>Laterata</taxon>
        <taxon>Lacertibaenia</taxon>
        <taxon>Lacertidae</taxon>
        <taxon>Podarcis</taxon>
    </lineage>
</organism>
<protein>
    <recommendedName>
        <fullName evidence="14">Olfactory receptor</fullName>
    </recommendedName>
</protein>
<evidence type="ECO:0000256" key="2">
    <source>
        <dbReference type="ARBA" id="ARBA00022475"/>
    </source>
</evidence>
<dbReference type="GeneTree" id="ENSGT01150000286948"/>
<dbReference type="InterPro" id="IPR017452">
    <property type="entry name" value="GPCR_Rhodpsn_7TM"/>
</dbReference>
<dbReference type="PANTHER" id="PTHR24242:SF253">
    <property type="entry name" value="OLFACTORY RECEPTOR-RELATED"/>
    <property type="match status" value="1"/>
</dbReference>
<accession>A0A670JMF8</accession>
<dbReference type="GO" id="GO:0004930">
    <property type="term" value="F:G protein-coupled receptor activity"/>
    <property type="evidence" value="ECO:0007669"/>
    <property type="project" value="UniProtKB-KW"/>
</dbReference>
<dbReference type="FunFam" id="1.20.1070.10:FF:000001">
    <property type="entry name" value="Olfactory receptor"/>
    <property type="match status" value="1"/>
</dbReference>